<organism evidence="2 3">
    <name type="scientific">Cupriavidus basilensis</name>
    <dbReference type="NCBI Taxonomy" id="68895"/>
    <lineage>
        <taxon>Bacteria</taxon>
        <taxon>Pseudomonadati</taxon>
        <taxon>Pseudomonadota</taxon>
        <taxon>Betaproteobacteria</taxon>
        <taxon>Burkholderiales</taxon>
        <taxon>Burkholderiaceae</taxon>
        <taxon>Cupriavidus</taxon>
    </lineage>
</organism>
<dbReference type="Proteomes" id="UP000031843">
    <property type="component" value="Chromosome main"/>
</dbReference>
<gene>
    <name evidence="2" type="ORF">RR42_m3970</name>
</gene>
<dbReference type="STRING" id="68895.RR42_m3970"/>
<dbReference type="KEGG" id="cbw:RR42_m3970"/>
<evidence type="ECO:0000313" key="3">
    <source>
        <dbReference type="Proteomes" id="UP000031843"/>
    </source>
</evidence>
<name>A0A0C4YEY8_9BURK</name>
<dbReference type="EMBL" id="CP010536">
    <property type="protein sequence ID" value="AJG21320.1"/>
    <property type="molecule type" value="Genomic_DNA"/>
</dbReference>
<feature type="region of interest" description="Disordered" evidence="1">
    <location>
        <begin position="51"/>
        <end position="73"/>
    </location>
</feature>
<protein>
    <submittedName>
        <fullName evidence="2">Uncharacterized protein</fullName>
    </submittedName>
</protein>
<keyword evidence="3" id="KW-1185">Reference proteome</keyword>
<proteinExistence type="predicted"/>
<evidence type="ECO:0000256" key="1">
    <source>
        <dbReference type="SAM" id="MobiDB-lite"/>
    </source>
</evidence>
<evidence type="ECO:0000313" key="2">
    <source>
        <dbReference type="EMBL" id="AJG21320.1"/>
    </source>
</evidence>
<dbReference type="AlphaFoldDB" id="A0A0C4YEY8"/>
<accession>A0A0C4YEY8</accession>
<sequence length="73" mass="8284">MAHGPHLPVCCVNLFATQCTREACPFGKARLWRARFLLRRKVPPPWGRCYHAATRHGRSPPSQEAARGHPQLK</sequence>
<reference evidence="2 3" key="1">
    <citation type="journal article" date="2015" name="Genome Announc.">
        <title>Complete Genome Sequence of Cupriavidus basilensis 4G11, Isolated from the Oak Ridge Field Research Center Site.</title>
        <authorList>
            <person name="Ray J."/>
            <person name="Waters R.J."/>
            <person name="Skerker J.M."/>
            <person name="Kuehl J.V."/>
            <person name="Price M.N."/>
            <person name="Huang J."/>
            <person name="Chakraborty R."/>
            <person name="Arkin A.P."/>
            <person name="Deutschbauer A."/>
        </authorList>
    </citation>
    <scope>NUCLEOTIDE SEQUENCE [LARGE SCALE GENOMIC DNA]</scope>
    <source>
        <strain evidence="2">4G11</strain>
    </source>
</reference>